<dbReference type="SUPFAM" id="SSF54593">
    <property type="entry name" value="Glyoxalase/Bleomycin resistance protein/Dihydroxybiphenyl dioxygenase"/>
    <property type="match status" value="1"/>
</dbReference>
<feature type="domain" description="VOC" evidence="1">
    <location>
        <begin position="2"/>
        <end position="127"/>
    </location>
</feature>
<organism evidence="2 3">
    <name type="scientific">Pedobacter chinensis</name>
    <dbReference type="NCBI Taxonomy" id="2282421"/>
    <lineage>
        <taxon>Bacteria</taxon>
        <taxon>Pseudomonadati</taxon>
        <taxon>Bacteroidota</taxon>
        <taxon>Sphingobacteriia</taxon>
        <taxon>Sphingobacteriales</taxon>
        <taxon>Sphingobacteriaceae</taxon>
        <taxon>Pedobacter</taxon>
    </lineage>
</organism>
<dbReference type="Gene3D" id="3.10.180.10">
    <property type="entry name" value="2,3-Dihydroxybiphenyl 1,2-Dioxygenase, domain 1"/>
    <property type="match status" value="1"/>
</dbReference>
<dbReference type="Pfam" id="PF00903">
    <property type="entry name" value="Glyoxalase"/>
    <property type="match status" value="1"/>
</dbReference>
<dbReference type="RefSeq" id="WP_115401627.1">
    <property type="nucleotide sequence ID" value="NZ_QPKV01000002.1"/>
</dbReference>
<dbReference type="PROSITE" id="PS51819">
    <property type="entry name" value="VOC"/>
    <property type="match status" value="1"/>
</dbReference>
<proteinExistence type="predicted"/>
<name>A0A369Q557_9SPHI</name>
<dbReference type="EMBL" id="QPKV01000002">
    <property type="protein sequence ID" value="RDC58216.1"/>
    <property type="molecule type" value="Genomic_DNA"/>
</dbReference>
<reference evidence="2 3" key="1">
    <citation type="submission" date="2018-07" db="EMBL/GenBank/DDBJ databases">
        <title>Pedobacter sp. nov., isolated from soil.</title>
        <authorList>
            <person name="Zhou L.Y."/>
            <person name="Du Z.J."/>
        </authorList>
    </citation>
    <scope>NUCLEOTIDE SEQUENCE [LARGE SCALE GENOMIC DNA]</scope>
    <source>
        <strain evidence="2 3">JDX94</strain>
    </source>
</reference>
<dbReference type="OrthoDB" id="66829at2"/>
<protein>
    <submittedName>
        <fullName evidence="2">Bleomycin resistance family protein</fullName>
    </submittedName>
</protein>
<gene>
    <name evidence="2" type="ORF">DU508_04545</name>
</gene>
<evidence type="ECO:0000313" key="2">
    <source>
        <dbReference type="EMBL" id="RDC58216.1"/>
    </source>
</evidence>
<accession>A0A369Q557</accession>
<comment type="caution">
    <text evidence="2">The sequence shown here is derived from an EMBL/GenBank/DDBJ whole genome shotgun (WGS) entry which is preliminary data.</text>
</comment>
<dbReference type="AlphaFoldDB" id="A0A369Q557"/>
<keyword evidence="3" id="KW-1185">Reference proteome</keyword>
<evidence type="ECO:0000259" key="1">
    <source>
        <dbReference type="PROSITE" id="PS51819"/>
    </source>
</evidence>
<dbReference type="InterPro" id="IPR037523">
    <property type="entry name" value="VOC_core"/>
</dbReference>
<sequence>MKLRKLTPILWTKNLQETITFYVDILGFTCRYQVDRFAALKRDDIEIMTVIPVDEPEDCKAPENNEDFFPKPHFTGSIYIDTENVDELWEQIKDKVTVKYEIGNQEWLVRDFSIWDNNGYEIVFGQDISKEAKQQTGF</sequence>
<dbReference type="InterPro" id="IPR004360">
    <property type="entry name" value="Glyas_Fos-R_dOase_dom"/>
</dbReference>
<dbReference type="InterPro" id="IPR029068">
    <property type="entry name" value="Glyas_Bleomycin-R_OHBP_Dase"/>
</dbReference>
<evidence type="ECO:0000313" key="3">
    <source>
        <dbReference type="Proteomes" id="UP000253961"/>
    </source>
</evidence>
<dbReference type="Proteomes" id="UP000253961">
    <property type="component" value="Unassembled WGS sequence"/>
</dbReference>